<organism evidence="1 2">
    <name type="scientific">Hymenobacter duratus</name>
    <dbReference type="NCBI Taxonomy" id="2771356"/>
    <lineage>
        <taxon>Bacteria</taxon>
        <taxon>Pseudomonadati</taxon>
        <taxon>Bacteroidota</taxon>
        <taxon>Cytophagia</taxon>
        <taxon>Cytophagales</taxon>
        <taxon>Hymenobacteraceae</taxon>
        <taxon>Hymenobacter</taxon>
    </lineage>
</organism>
<dbReference type="SUPFAM" id="SSF54593">
    <property type="entry name" value="Glyoxalase/Bleomycin resistance protein/Dihydroxybiphenyl dioxygenase"/>
    <property type="match status" value="1"/>
</dbReference>
<dbReference type="InterPro" id="IPR029068">
    <property type="entry name" value="Glyas_Bleomycin-R_OHBP_Dase"/>
</dbReference>
<proteinExistence type="predicted"/>
<keyword evidence="2" id="KW-1185">Reference proteome</keyword>
<gene>
    <name evidence="1" type="ORF">IC231_03910</name>
</gene>
<reference evidence="1 2" key="1">
    <citation type="submission" date="2020-09" db="EMBL/GenBank/DDBJ databases">
        <authorList>
            <person name="Kim M.K."/>
        </authorList>
    </citation>
    <scope>NUCLEOTIDE SEQUENCE [LARGE SCALE GENOMIC DNA]</scope>
    <source>
        <strain evidence="1 2">BT646</strain>
    </source>
</reference>
<evidence type="ECO:0000313" key="1">
    <source>
        <dbReference type="EMBL" id="MBD2714176.1"/>
    </source>
</evidence>
<dbReference type="EMBL" id="JACWZZ010000001">
    <property type="protein sequence ID" value="MBD2714176.1"/>
    <property type="molecule type" value="Genomic_DNA"/>
</dbReference>
<sequence>MNTRIAIALILAGLCGGCQVHKGTASTTNDPPTPFSDQQEVVYTVPLGQDPKTTVTNLESAVKWYHDFFIENNPNIRSVTADTIYPYASFMVGNIKVRLETHPRYLRLKNPVFYWTLPTVEQVNKKYGQLKRAGVRFERIGPWEVKRVPAKRKDNPAFVGKAAEDSIPEVQEFVAKDLYGNRIGVVNNPIYPPKID</sequence>
<evidence type="ECO:0000313" key="2">
    <source>
        <dbReference type="Proteomes" id="UP000642468"/>
    </source>
</evidence>
<protein>
    <submittedName>
        <fullName evidence="1">Uncharacterized protein</fullName>
    </submittedName>
</protein>
<dbReference type="Proteomes" id="UP000642468">
    <property type="component" value="Unassembled WGS sequence"/>
</dbReference>
<accession>A0ABR8JEM3</accession>
<name>A0ABR8JEM3_9BACT</name>
<dbReference type="RefSeq" id="WP_190783282.1">
    <property type="nucleotide sequence ID" value="NZ_JACWZZ010000001.1"/>
</dbReference>
<comment type="caution">
    <text evidence="1">The sequence shown here is derived from an EMBL/GenBank/DDBJ whole genome shotgun (WGS) entry which is preliminary data.</text>
</comment>